<dbReference type="EMBL" id="JAPEVG010000165">
    <property type="protein sequence ID" value="KAJ8475228.1"/>
    <property type="molecule type" value="Genomic_DNA"/>
</dbReference>
<feature type="compositionally biased region" description="Polar residues" evidence="1">
    <location>
        <begin position="144"/>
        <end position="155"/>
    </location>
</feature>
<feature type="compositionally biased region" description="Low complexity" evidence="1">
    <location>
        <begin position="157"/>
        <end position="168"/>
    </location>
</feature>
<dbReference type="Proteomes" id="UP001215151">
    <property type="component" value="Unassembled WGS sequence"/>
</dbReference>
<feature type="signal peptide" evidence="2">
    <location>
        <begin position="1"/>
        <end position="19"/>
    </location>
</feature>
<proteinExistence type="predicted"/>
<name>A0AAD7TRJ0_9APHY</name>
<comment type="caution">
    <text evidence="3">The sequence shown here is derived from an EMBL/GenBank/DDBJ whole genome shotgun (WGS) entry which is preliminary data.</text>
</comment>
<reference evidence="3" key="1">
    <citation type="submission" date="2022-11" db="EMBL/GenBank/DDBJ databases">
        <title>Genome Sequence of Cubamyces cubensis.</title>
        <authorList>
            <person name="Buettner E."/>
        </authorList>
    </citation>
    <scope>NUCLEOTIDE SEQUENCE</scope>
    <source>
        <strain evidence="3">MPL-01</strain>
    </source>
</reference>
<organism evidence="3 4">
    <name type="scientific">Trametes cubensis</name>
    <dbReference type="NCBI Taxonomy" id="1111947"/>
    <lineage>
        <taxon>Eukaryota</taxon>
        <taxon>Fungi</taxon>
        <taxon>Dikarya</taxon>
        <taxon>Basidiomycota</taxon>
        <taxon>Agaricomycotina</taxon>
        <taxon>Agaricomycetes</taxon>
        <taxon>Polyporales</taxon>
        <taxon>Polyporaceae</taxon>
        <taxon>Trametes</taxon>
    </lineage>
</organism>
<evidence type="ECO:0000256" key="1">
    <source>
        <dbReference type="SAM" id="MobiDB-lite"/>
    </source>
</evidence>
<feature type="region of interest" description="Disordered" evidence="1">
    <location>
        <begin position="144"/>
        <end position="187"/>
    </location>
</feature>
<keyword evidence="4" id="KW-1185">Reference proteome</keyword>
<feature type="chain" id="PRO_5042155899" evidence="2">
    <location>
        <begin position="20"/>
        <end position="298"/>
    </location>
</feature>
<gene>
    <name evidence="3" type="ORF">ONZ51_g6697</name>
</gene>
<protein>
    <submittedName>
        <fullName evidence="3">Uncharacterized protein</fullName>
    </submittedName>
</protein>
<evidence type="ECO:0000313" key="4">
    <source>
        <dbReference type="Proteomes" id="UP001215151"/>
    </source>
</evidence>
<evidence type="ECO:0000256" key="2">
    <source>
        <dbReference type="SAM" id="SignalP"/>
    </source>
</evidence>
<accession>A0AAD7TRJ0</accession>
<keyword evidence="2" id="KW-0732">Signal</keyword>
<dbReference type="AlphaFoldDB" id="A0AAD7TRJ0"/>
<sequence length="298" mass="29794">MKFSTAVLSAVAIAVSVSSRPLARRDVNPDLVPQFGVQSGVNPDGTGNCDGILGANGKPILIPCACPPPRDQFIQLLNQNVAAGFVINNPSVGISFPEDNSKASALARLNAATVTLQNIHGPGVGCPQAATTFGAQAQAIQNGQDPNSVVNQGVPTPNGGNNAAAAPSAPAPPAASSPAPASGGVDPSLVPDFGVVAGTDPDGTGNCKGINNINIPCSCPPPRDQFIASLNANVAAGHAIKNPSVSLSFPTGSSKADQQARINALLVTLQNINGPGVGCPAVSTVYGELQQQINALPN</sequence>
<evidence type="ECO:0000313" key="3">
    <source>
        <dbReference type="EMBL" id="KAJ8475228.1"/>
    </source>
</evidence>